<name>A0ABQ2N669_9MICO</name>
<dbReference type="InterPro" id="IPR000182">
    <property type="entry name" value="GNAT_dom"/>
</dbReference>
<comment type="caution">
    <text evidence="4">The sequence shown here is derived from an EMBL/GenBank/DDBJ whole genome shotgun (WGS) entry which is preliminary data.</text>
</comment>
<dbReference type="PANTHER" id="PTHR43072">
    <property type="entry name" value="N-ACETYLTRANSFERASE"/>
    <property type="match status" value="1"/>
</dbReference>
<gene>
    <name evidence="4" type="ORF">GCM10010910_28980</name>
</gene>
<protein>
    <submittedName>
        <fullName evidence="4">N-acetyltransferase</fullName>
    </submittedName>
</protein>
<proteinExistence type="predicted"/>
<keyword evidence="1" id="KW-0808">Transferase</keyword>
<dbReference type="PANTHER" id="PTHR43072:SF23">
    <property type="entry name" value="UPF0039 PROTEIN C11D3.02C"/>
    <property type="match status" value="1"/>
</dbReference>
<evidence type="ECO:0000256" key="2">
    <source>
        <dbReference type="ARBA" id="ARBA00023315"/>
    </source>
</evidence>
<reference evidence="5" key="1">
    <citation type="journal article" date="2019" name="Int. J. Syst. Evol. Microbiol.">
        <title>The Global Catalogue of Microorganisms (GCM) 10K type strain sequencing project: providing services to taxonomists for standard genome sequencing and annotation.</title>
        <authorList>
            <consortium name="The Broad Institute Genomics Platform"/>
            <consortium name="The Broad Institute Genome Sequencing Center for Infectious Disease"/>
            <person name="Wu L."/>
            <person name="Ma J."/>
        </authorList>
    </citation>
    <scope>NUCLEOTIDE SEQUENCE [LARGE SCALE GENOMIC DNA]</scope>
    <source>
        <strain evidence="5">CGMCC 4.7181</strain>
    </source>
</reference>
<dbReference type="Gene3D" id="3.40.630.30">
    <property type="match status" value="1"/>
</dbReference>
<dbReference type="Proteomes" id="UP000638043">
    <property type="component" value="Unassembled WGS sequence"/>
</dbReference>
<dbReference type="PROSITE" id="PS51186">
    <property type="entry name" value="GNAT"/>
    <property type="match status" value="1"/>
</dbReference>
<evidence type="ECO:0000259" key="3">
    <source>
        <dbReference type="PROSITE" id="PS51186"/>
    </source>
</evidence>
<dbReference type="SUPFAM" id="SSF55729">
    <property type="entry name" value="Acyl-CoA N-acyltransferases (Nat)"/>
    <property type="match status" value="1"/>
</dbReference>
<evidence type="ECO:0000313" key="5">
    <source>
        <dbReference type="Proteomes" id="UP000638043"/>
    </source>
</evidence>
<dbReference type="Pfam" id="PF13420">
    <property type="entry name" value="Acetyltransf_4"/>
    <property type="match status" value="1"/>
</dbReference>
<accession>A0ABQ2N669</accession>
<dbReference type="CDD" id="cd04301">
    <property type="entry name" value="NAT_SF"/>
    <property type="match status" value="1"/>
</dbReference>
<feature type="domain" description="N-acetyltransferase" evidence="3">
    <location>
        <begin position="1"/>
        <end position="162"/>
    </location>
</feature>
<evidence type="ECO:0000256" key="1">
    <source>
        <dbReference type="ARBA" id="ARBA00022679"/>
    </source>
</evidence>
<dbReference type="EMBL" id="BMMQ01000013">
    <property type="protein sequence ID" value="GGO67369.1"/>
    <property type="molecule type" value="Genomic_DNA"/>
</dbReference>
<keyword evidence="5" id="KW-1185">Reference proteome</keyword>
<evidence type="ECO:0000313" key="4">
    <source>
        <dbReference type="EMBL" id="GGO67369.1"/>
    </source>
</evidence>
<organism evidence="4 5">
    <name type="scientific">Microbacterium nanhaiense</name>
    <dbReference type="NCBI Taxonomy" id="1301026"/>
    <lineage>
        <taxon>Bacteria</taxon>
        <taxon>Bacillati</taxon>
        <taxon>Actinomycetota</taxon>
        <taxon>Actinomycetes</taxon>
        <taxon>Micrococcales</taxon>
        <taxon>Microbacteriaceae</taxon>
        <taxon>Microbacterium</taxon>
    </lineage>
</organism>
<keyword evidence="2" id="KW-0012">Acyltransferase</keyword>
<dbReference type="InterPro" id="IPR016181">
    <property type="entry name" value="Acyl_CoA_acyltransferase"/>
</dbReference>
<dbReference type="RefSeq" id="WP_188703112.1">
    <property type="nucleotide sequence ID" value="NZ_BMMQ01000013.1"/>
</dbReference>
<sequence>MQVRDARAADAEAIAEIYNDAVLNTTAIWNDVTVDAADRAVWITQRQESGFPVLVSTDDDDVVGYATYGSFRPHDGFRHTVEHSVYVRGDQRGSGIGGTLMTQLIARARENGVHVMVAAIESGNTGSLRLHEKFGFVETGRMPEVGTKFGRWLDLVLLQLAL</sequence>